<organism evidence="3 4">
    <name type="scientific">Trichoderma longibrachiatum ATCC 18648</name>
    <dbReference type="NCBI Taxonomy" id="983965"/>
    <lineage>
        <taxon>Eukaryota</taxon>
        <taxon>Fungi</taxon>
        <taxon>Dikarya</taxon>
        <taxon>Ascomycota</taxon>
        <taxon>Pezizomycotina</taxon>
        <taxon>Sordariomycetes</taxon>
        <taxon>Hypocreomycetidae</taxon>
        <taxon>Hypocreales</taxon>
        <taxon>Hypocreaceae</taxon>
        <taxon>Trichoderma</taxon>
    </lineage>
</organism>
<dbReference type="Proteomes" id="UP000240760">
    <property type="component" value="Unassembled WGS sequence"/>
</dbReference>
<evidence type="ECO:0000256" key="1">
    <source>
        <dbReference type="SAM" id="MobiDB-lite"/>
    </source>
</evidence>
<dbReference type="InterPro" id="IPR000845">
    <property type="entry name" value="Nucleoside_phosphorylase_d"/>
</dbReference>
<dbReference type="STRING" id="983965.A0A2T4BSH1"/>
<dbReference type="InterPro" id="IPR053137">
    <property type="entry name" value="NLR-like"/>
</dbReference>
<dbReference type="Gene3D" id="3.40.50.1580">
    <property type="entry name" value="Nucleoside phosphorylase domain"/>
    <property type="match status" value="1"/>
</dbReference>
<dbReference type="EMBL" id="KZ679142">
    <property type="protein sequence ID" value="PTB72248.1"/>
    <property type="molecule type" value="Genomic_DNA"/>
</dbReference>
<sequence length="471" mass="52969">MRYDNGIYTVGWISAIDEEYFAARRFLKDQHEPKWKRPGDENHYTLGKVANHNIVATVLPQGDNGPTAAATLLKDLSASFPNVKVCLMVGVGGGAPSERQDIRLGDVVVSAPDWAGEGGNQGGVIHYDYARTLRNKRFESISYMNRPPSALLAAVRALSVKYEENDGSKINAVINEIFADLSEEQRQKYCRPDPSSDKLYSSEPVQNEGVEETPRLIERTQRPHSDPVIHRGTIASASGFMEDAQTRDILAKERGVLCFEMEAAGMMNTFPCLVIRGICDYSDKHWVKGWRGYAAMAAAAYARDLLGELPAREVDNLRAIYDLLPSEYKAPVGKALKYVFGDETNEEGFTQADVEESLSMGNNKDPKNARLAQEGQRQAKPGLDSNDVNARKEREILELKERMASMELERKKFEDMMKELRLQKEALEQEAKKYVDREKAREQEHEDVSCHLEAERQAKEKANSERRTSST</sequence>
<dbReference type="Pfam" id="PF01048">
    <property type="entry name" value="PNP_UDP_1"/>
    <property type="match status" value="1"/>
</dbReference>
<proteinExistence type="predicted"/>
<feature type="region of interest" description="Disordered" evidence="1">
    <location>
        <begin position="434"/>
        <end position="471"/>
    </location>
</feature>
<protein>
    <submittedName>
        <fullName evidence="3">Purine and uridine phosphorylase</fullName>
    </submittedName>
</protein>
<dbReference type="GO" id="GO:0003824">
    <property type="term" value="F:catalytic activity"/>
    <property type="evidence" value="ECO:0007669"/>
    <property type="project" value="InterPro"/>
</dbReference>
<dbReference type="InterPro" id="IPR035994">
    <property type="entry name" value="Nucleoside_phosphorylase_sf"/>
</dbReference>
<feature type="domain" description="Nucleoside phosphorylase" evidence="2">
    <location>
        <begin position="21"/>
        <end position="283"/>
    </location>
</feature>
<evidence type="ECO:0000313" key="4">
    <source>
        <dbReference type="Proteomes" id="UP000240760"/>
    </source>
</evidence>
<evidence type="ECO:0000259" key="2">
    <source>
        <dbReference type="Pfam" id="PF01048"/>
    </source>
</evidence>
<reference evidence="3 4" key="1">
    <citation type="submission" date="2016-07" db="EMBL/GenBank/DDBJ databases">
        <title>Multiple horizontal gene transfer events from other fungi enriched the ability of initially mycotrophic Trichoderma (Ascomycota) to feed on dead plant biomass.</title>
        <authorList>
            <consortium name="DOE Joint Genome Institute"/>
            <person name="Aerts A."/>
            <person name="Atanasova L."/>
            <person name="Chenthamara K."/>
            <person name="Zhang J."/>
            <person name="Grujic M."/>
            <person name="Henrissat B."/>
            <person name="Kuo A."/>
            <person name="Salamov A."/>
            <person name="Lipzen A."/>
            <person name="Labutti K."/>
            <person name="Barry K."/>
            <person name="Miao Y."/>
            <person name="Rahimi M.J."/>
            <person name="Shen Q."/>
            <person name="Grigoriev I.V."/>
            <person name="Kubicek C.P."/>
            <person name="Druzhinina I.S."/>
        </authorList>
    </citation>
    <scope>NUCLEOTIDE SEQUENCE [LARGE SCALE GENOMIC DNA]</scope>
    <source>
        <strain evidence="3 4">ATCC 18648</strain>
    </source>
</reference>
<dbReference type="PANTHER" id="PTHR46082:SF11">
    <property type="entry name" value="AAA+ ATPASE DOMAIN-CONTAINING PROTEIN-RELATED"/>
    <property type="match status" value="1"/>
</dbReference>
<accession>A0A2T4BSH1</accession>
<feature type="region of interest" description="Disordered" evidence="1">
    <location>
        <begin position="190"/>
        <end position="212"/>
    </location>
</feature>
<keyword evidence="4" id="KW-1185">Reference proteome</keyword>
<gene>
    <name evidence="3" type="ORF">M440DRAFT_22538</name>
</gene>
<dbReference type="GO" id="GO:0009116">
    <property type="term" value="P:nucleoside metabolic process"/>
    <property type="evidence" value="ECO:0007669"/>
    <property type="project" value="InterPro"/>
</dbReference>
<dbReference type="OrthoDB" id="1577640at2759"/>
<dbReference type="PANTHER" id="PTHR46082">
    <property type="entry name" value="ATP/GTP-BINDING PROTEIN-RELATED"/>
    <property type="match status" value="1"/>
</dbReference>
<name>A0A2T4BSH1_TRILO</name>
<dbReference type="SUPFAM" id="SSF53167">
    <property type="entry name" value="Purine and uridine phosphorylases"/>
    <property type="match status" value="1"/>
</dbReference>
<evidence type="ECO:0000313" key="3">
    <source>
        <dbReference type="EMBL" id="PTB72248.1"/>
    </source>
</evidence>
<feature type="region of interest" description="Disordered" evidence="1">
    <location>
        <begin position="358"/>
        <end position="391"/>
    </location>
</feature>
<dbReference type="AlphaFoldDB" id="A0A2T4BSH1"/>